<keyword evidence="3" id="KW-1185">Reference proteome</keyword>
<dbReference type="RefSeq" id="WP_147042465.1">
    <property type="nucleotide sequence ID" value="NZ_BAABIR010000002.1"/>
</dbReference>
<proteinExistence type="predicted"/>
<dbReference type="Pfam" id="PF18287">
    <property type="entry name" value="Hfx_Cass5"/>
    <property type="match status" value="1"/>
</dbReference>
<dbReference type="Proteomes" id="UP000321249">
    <property type="component" value="Unassembled WGS sequence"/>
</dbReference>
<dbReference type="InterPro" id="IPR041376">
    <property type="entry name" value="Hfx_Cass5"/>
</dbReference>
<organism evidence="2 3">
    <name type="scientific">Allosphingosinicella ginsenosidimutans</name>
    <dbReference type="NCBI Taxonomy" id="1176539"/>
    <lineage>
        <taxon>Bacteria</taxon>
        <taxon>Pseudomonadati</taxon>
        <taxon>Pseudomonadota</taxon>
        <taxon>Alphaproteobacteria</taxon>
        <taxon>Sphingomonadales</taxon>
        <taxon>Sphingomonadaceae</taxon>
        <taxon>Allosphingosinicella</taxon>
    </lineage>
</organism>
<evidence type="ECO:0000313" key="3">
    <source>
        <dbReference type="Proteomes" id="UP000321249"/>
    </source>
</evidence>
<feature type="domain" description="Integron Cassette Protein Hfx-Cass5" evidence="1">
    <location>
        <begin position="6"/>
        <end position="76"/>
    </location>
</feature>
<dbReference type="OrthoDB" id="7597008at2"/>
<dbReference type="Gene3D" id="1.20.5.1210">
    <property type="entry name" value="Integron cassette protein helical domain"/>
    <property type="match status" value="1"/>
</dbReference>
<evidence type="ECO:0000259" key="1">
    <source>
        <dbReference type="Pfam" id="PF18287"/>
    </source>
</evidence>
<dbReference type="EMBL" id="VOQQ01000001">
    <property type="protein sequence ID" value="TXC63064.1"/>
    <property type="molecule type" value="Genomic_DNA"/>
</dbReference>
<protein>
    <recommendedName>
        <fullName evidence="1">Integron Cassette Protein Hfx-Cass5 domain-containing protein</fullName>
    </recommendedName>
</protein>
<gene>
    <name evidence="2" type="ORF">FRZ32_04925</name>
</gene>
<dbReference type="AlphaFoldDB" id="A0A5C6TRR0"/>
<dbReference type="Gene3D" id="2.20.20.40">
    <property type="entry name" value="Integron cassette protein"/>
    <property type="match status" value="1"/>
</dbReference>
<evidence type="ECO:0000313" key="2">
    <source>
        <dbReference type="EMBL" id="TXC63064.1"/>
    </source>
</evidence>
<accession>A0A5C6TRR0</accession>
<name>A0A5C6TRR0_9SPHN</name>
<sequence length="168" mass="19588">MRQEQIIEIRIDNQKRLLVRPSEAKFDKIYRAALGVQWDPEARALTSPVPREWGYLHWFQQILGAAADEYGVELTLVPDTLWTEVPLGLRSEIEVFVNSGWFSKLIDVRRSHDKLSWTAHRLQHAMSLAAPHWENGRYAEYVRCLDQVRDLLSPAQLKRLTIAEKRSL</sequence>
<comment type="caution">
    <text evidence="2">The sequence shown here is derived from an EMBL/GenBank/DDBJ whole genome shotgun (WGS) entry which is preliminary data.</text>
</comment>
<reference evidence="2 3" key="1">
    <citation type="journal article" date="2015" name="J. Microbiol.">
        <title>Sphingosinicella ginsenosidimutans sp. nov., with ginsenoside converting activity.</title>
        <authorList>
            <person name="Kim J.K."/>
            <person name="Kang M.S."/>
            <person name="Park S.C."/>
            <person name="Kim K.M."/>
            <person name="Choi K."/>
            <person name="Yoon M.H."/>
            <person name="Im W.T."/>
        </authorList>
    </citation>
    <scope>NUCLEOTIDE SEQUENCE [LARGE SCALE GENOMIC DNA]</scope>
    <source>
        <strain evidence="2 3">BS-11</strain>
    </source>
</reference>